<dbReference type="PANTHER" id="PTHR22911">
    <property type="entry name" value="ACYL-MALONYL CONDENSING ENZYME-RELATED"/>
    <property type="match status" value="1"/>
</dbReference>
<feature type="transmembrane region" description="Helical" evidence="6">
    <location>
        <begin position="106"/>
        <end position="131"/>
    </location>
</feature>
<reference evidence="8 9" key="1">
    <citation type="submission" date="2021-06" db="EMBL/GenBank/DDBJ databases">
        <authorList>
            <person name="Lee D.H."/>
        </authorList>
    </citation>
    <scope>NUCLEOTIDE SEQUENCE [LARGE SCALE GENOMIC DNA]</scope>
    <source>
        <strain evidence="8 9">MMS21-HV4-11</strain>
    </source>
</reference>
<feature type="transmembrane region" description="Helical" evidence="6">
    <location>
        <begin position="21"/>
        <end position="40"/>
    </location>
</feature>
<evidence type="ECO:0000256" key="4">
    <source>
        <dbReference type="ARBA" id="ARBA00022989"/>
    </source>
</evidence>
<dbReference type="EMBL" id="JAHOPB010000004">
    <property type="protein sequence ID" value="MBU8877254.1"/>
    <property type="molecule type" value="Genomic_DNA"/>
</dbReference>
<feature type="transmembrane region" description="Helical" evidence="6">
    <location>
        <begin position="221"/>
        <end position="243"/>
    </location>
</feature>
<feature type="transmembrane region" description="Helical" evidence="6">
    <location>
        <begin position="140"/>
        <end position="158"/>
    </location>
</feature>
<feature type="transmembrane region" description="Helical" evidence="6">
    <location>
        <begin position="250"/>
        <end position="270"/>
    </location>
</feature>
<sequence>MSAPAIDSPDTLSRWIPSRTARGFFLAVVSGIFFNFLNASVKELAGEMPPLFVAWGRWAAGIALIAPYLLWRAGLAGMKTQDLKLHCFRGLFHTSGYALWYEAVVWLPLATMAALSFTGPIFVTVGAVIFLRETVHWRRWLAVGIGFAGMLIIVRPGLVTVNPGIIYMLCAVPLIAGSNLVAKVVSGRDKPAVVVLWQSVVGAICFTPLGIWFWQTPTADQLLLFLSAGFFGTMGYFFITWAYRLLDISALQPITFLGIVWAALMDVAVWGKTSDIWTFVGAAVIVASTTYIAHREAKAGAAAGGKKT</sequence>
<evidence type="ECO:0000256" key="1">
    <source>
        <dbReference type="ARBA" id="ARBA00004141"/>
    </source>
</evidence>
<keyword evidence="4 6" id="KW-1133">Transmembrane helix</keyword>
<feature type="domain" description="EamA" evidence="7">
    <location>
        <begin position="163"/>
        <end position="291"/>
    </location>
</feature>
<feature type="transmembrane region" description="Helical" evidence="6">
    <location>
        <begin position="276"/>
        <end position="293"/>
    </location>
</feature>
<evidence type="ECO:0000256" key="2">
    <source>
        <dbReference type="ARBA" id="ARBA00009853"/>
    </source>
</evidence>
<keyword evidence="5 6" id="KW-0472">Membrane</keyword>
<keyword evidence="9" id="KW-1185">Reference proteome</keyword>
<protein>
    <submittedName>
        <fullName evidence="8">DMT family transporter</fullName>
    </submittedName>
</protein>
<evidence type="ECO:0000256" key="3">
    <source>
        <dbReference type="ARBA" id="ARBA00022692"/>
    </source>
</evidence>
<dbReference type="RefSeq" id="WP_216966885.1">
    <property type="nucleotide sequence ID" value="NZ_JAHOPB010000004.1"/>
</dbReference>
<evidence type="ECO:0000313" key="9">
    <source>
        <dbReference type="Proteomes" id="UP000727907"/>
    </source>
</evidence>
<organism evidence="8 9">
    <name type="scientific">Reyranella humidisoli</name>
    <dbReference type="NCBI Taxonomy" id="2849149"/>
    <lineage>
        <taxon>Bacteria</taxon>
        <taxon>Pseudomonadati</taxon>
        <taxon>Pseudomonadota</taxon>
        <taxon>Alphaproteobacteria</taxon>
        <taxon>Hyphomicrobiales</taxon>
        <taxon>Reyranellaceae</taxon>
        <taxon>Reyranella</taxon>
    </lineage>
</organism>
<keyword evidence="3 6" id="KW-0812">Transmembrane</keyword>
<feature type="transmembrane region" description="Helical" evidence="6">
    <location>
        <begin position="164"/>
        <end position="182"/>
    </location>
</feature>
<dbReference type="Proteomes" id="UP000727907">
    <property type="component" value="Unassembled WGS sequence"/>
</dbReference>
<comment type="caution">
    <text evidence="8">The sequence shown here is derived from an EMBL/GenBank/DDBJ whole genome shotgun (WGS) entry which is preliminary data.</text>
</comment>
<gene>
    <name evidence="8" type="ORF">KQ910_26030</name>
</gene>
<accession>A0ABS6IRN2</accession>
<proteinExistence type="inferred from homology"/>
<evidence type="ECO:0000256" key="5">
    <source>
        <dbReference type="ARBA" id="ARBA00023136"/>
    </source>
</evidence>
<evidence type="ECO:0000259" key="7">
    <source>
        <dbReference type="Pfam" id="PF00892"/>
    </source>
</evidence>
<name>A0ABS6IRN2_9HYPH</name>
<dbReference type="InterPro" id="IPR000620">
    <property type="entry name" value="EamA_dom"/>
</dbReference>
<feature type="domain" description="EamA" evidence="7">
    <location>
        <begin position="22"/>
        <end position="154"/>
    </location>
</feature>
<feature type="transmembrane region" description="Helical" evidence="6">
    <location>
        <begin position="194"/>
        <end position="215"/>
    </location>
</feature>
<comment type="similarity">
    <text evidence="2">Belongs to the drug/metabolite transporter (DMT) superfamily. 10 TMS drug/metabolite exporter (DME) (TC 2.A.7.3) family.</text>
</comment>
<comment type="subcellular location">
    <subcellularLocation>
        <location evidence="1">Membrane</location>
        <topology evidence="1">Multi-pass membrane protein</topology>
    </subcellularLocation>
</comment>
<evidence type="ECO:0000256" key="6">
    <source>
        <dbReference type="SAM" id="Phobius"/>
    </source>
</evidence>
<dbReference type="PANTHER" id="PTHR22911:SF6">
    <property type="entry name" value="SOLUTE CARRIER FAMILY 35 MEMBER G1"/>
    <property type="match status" value="1"/>
</dbReference>
<evidence type="ECO:0000313" key="8">
    <source>
        <dbReference type="EMBL" id="MBU8877254.1"/>
    </source>
</evidence>
<feature type="transmembrane region" description="Helical" evidence="6">
    <location>
        <begin position="52"/>
        <end position="71"/>
    </location>
</feature>
<dbReference type="Pfam" id="PF00892">
    <property type="entry name" value="EamA"/>
    <property type="match status" value="2"/>
</dbReference>